<gene>
    <name evidence="1" type="ORF">LG649_15645</name>
</gene>
<accession>A0A9X1I3B4</accession>
<proteinExistence type="predicted"/>
<evidence type="ECO:0000313" key="1">
    <source>
        <dbReference type="EMBL" id="MCB4800285.1"/>
    </source>
</evidence>
<keyword evidence="2" id="KW-1185">Reference proteome</keyword>
<protein>
    <submittedName>
        <fullName evidence="1">Uncharacterized protein</fullName>
    </submittedName>
</protein>
<comment type="caution">
    <text evidence="1">The sequence shown here is derived from an EMBL/GenBank/DDBJ whole genome shotgun (WGS) entry which is preliminary data.</text>
</comment>
<dbReference type="AlphaFoldDB" id="A0A9X1I3B4"/>
<reference evidence="1" key="1">
    <citation type="submission" date="2021-10" db="EMBL/GenBank/DDBJ databases">
        <title>Tamlana sargassums sp. nov., and Tamlana laminarinivorans sp. nov., two new bacteria isolated from the brown alga.</title>
        <authorList>
            <person name="Li J."/>
        </authorList>
    </citation>
    <scope>NUCLEOTIDE SEQUENCE</scope>
    <source>
        <strain evidence="1">PT2-4</strain>
    </source>
</reference>
<dbReference type="EMBL" id="JAJAPW010000013">
    <property type="protein sequence ID" value="MCB4800285.1"/>
    <property type="molecule type" value="Genomic_DNA"/>
</dbReference>
<dbReference type="Proteomes" id="UP001139199">
    <property type="component" value="Unassembled WGS sequence"/>
</dbReference>
<sequence length="224" mass="27317">MLNLWLRRNDTRVPFRNETIAKTVVHHTEKNMSLIHKSWLELKPNENEDGNQEWFDEYYKRIKLKKEYKNIPKEVFEQWIHAHHKNYETLNNYAWIDYEKIEFKLLKWSFEKLENINIIENYREYSDSRAMCNDLSQFCCCDEDLKHWKENGTWRIPPIILDVNSIIDDIPKWSEIKEPFQLVEGHSRIGYLKSMNRISKLGKEKISDNHKIYLMTKVRMHNNV</sequence>
<evidence type="ECO:0000313" key="2">
    <source>
        <dbReference type="Proteomes" id="UP001139199"/>
    </source>
</evidence>
<dbReference type="RefSeq" id="WP_226544760.1">
    <property type="nucleotide sequence ID" value="NZ_JAJAPW010000013.1"/>
</dbReference>
<organism evidence="1 2">
    <name type="scientific">Neotamlana laminarinivorans</name>
    <dbReference type="NCBI Taxonomy" id="2883124"/>
    <lineage>
        <taxon>Bacteria</taxon>
        <taxon>Pseudomonadati</taxon>
        <taxon>Bacteroidota</taxon>
        <taxon>Flavobacteriia</taxon>
        <taxon>Flavobacteriales</taxon>
        <taxon>Flavobacteriaceae</taxon>
        <taxon>Neotamlana</taxon>
    </lineage>
</organism>
<name>A0A9X1I3B4_9FLAO</name>